<dbReference type="GO" id="GO:0004622">
    <property type="term" value="F:phosphatidylcholine lysophospholipase activity"/>
    <property type="evidence" value="ECO:0007669"/>
    <property type="project" value="TreeGrafter"/>
</dbReference>
<evidence type="ECO:0000259" key="1">
    <source>
        <dbReference type="Pfam" id="PF13472"/>
    </source>
</evidence>
<dbReference type="CDD" id="cd01822">
    <property type="entry name" value="Lysophospholipase_L1_like"/>
    <property type="match status" value="1"/>
</dbReference>
<evidence type="ECO:0000313" key="2">
    <source>
        <dbReference type="EMBL" id="TCT11845.1"/>
    </source>
</evidence>
<dbReference type="RefSeq" id="WP_207903715.1">
    <property type="nucleotide sequence ID" value="NZ_SMAK01000003.1"/>
</dbReference>
<dbReference type="Gene3D" id="3.40.50.1110">
    <property type="entry name" value="SGNH hydrolase"/>
    <property type="match status" value="1"/>
</dbReference>
<dbReference type="GO" id="GO:0006629">
    <property type="term" value="P:lipid metabolic process"/>
    <property type="evidence" value="ECO:0007669"/>
    <property type="project" value="InterPro"/>
</dbReference>
<name>A0A4R3MJC6_9HYPH</name>
<dbReference type="PANTHER" id="PTHR30383">
    <property type="entry name" value="THIOESTERASE 1/PROTEASE 1/LYSOPHOSPHOLIPASE L1"/>
    <property type="match status" value="1"/>
</dbReference>
<comment type="caution">
    <text evidence="2">The sequence shown here is derived from an EMBL/GenBank/DDBJ whole genome shotgun (WGS) entry which is preliminary data.</text>
</comment>
<dbReference type="InterPro" id="IPR013830">
    <property type="entry name" value="SGNH_hydro"/>
</dbReference>
<dbReference type="PROSITE" id="PS01098">
    <property type="entry name" value="LIPASE_GDSL_SER"/>
    <property type="match status" value="1"/>
</dbReference>
<protein>
    <submittedName>
        <fullName evidence="2">Acyl-CoA thioesterase-1</fullName>
    </submittedName>
</protein>
<dbReference type="InterPro" id="IPR008265">
    <property type="entry name" value="Lipase_GDSL_AS"/>
</dbReference>
<evidence type="ECO:0000313" key="3">
    <source>
        <dbReference type="Proteomes" id="UP000295678"/>
    </source>
</evidence>
<proteinExistence type="predicted"/>
<dbReference type="SUPFAM" id="SSF52266">
    <property type="entry name" value="SGNH hydrolase"/>
    <property type="match status" value="1"/>
</dbReference>
<dbReference type="InterPro" id="IPR051532">
    <property type="entry name" value="Ester_Hydrolysis_Enzymes"/>
</dbReference>
<dbReference type="EMBL" id="SMAK01000003">
    <property type="protein sequence ID" value="TCT11845.1"/>
    <property type="molecule type" value="Genomic_DNA"/>
</dbReference>
<organism evidence="2 3">
    <name type="scientific">Tepidamorphus gemmatus</name>
    <dbReference type="NCBI Taxonomy" id="747076"/>
    <lineage>
        <taxon>Bacteria</taxon>
        <taxon>Pseudomonadati</taxon>
        <taxon>Pseudomonadota</taxon>
        <taxon>Alphaproteobacteria</taxon>
        <taxon>Hyphomicrobiales</taxon>
        <taxon>Tepidamorphaceae</taxon>
        <taxon>Tepidamorphus</taxon>
    </lineage>
</organism>
<accession>A0A4R3MJC6</accession>
<reference evidence="2 3" key="1">
    <citation type="submission" date="2019-03" db="EMBL/GenBank/DDBJ databases">
        <title>Genomic Encyclopedia of Type Strains, Phase IV (KMG-IV): sequencing the most valuable type-strain genomes for metagenomic binning, comparative biology and taxonomic classification.</title>
        <authorList>
            <person name="Goeker M."/>
        </authorList>
    </citation>
    <scope>NUCLEOTIDE SEQUENCE [LARGE SCALE GENOMIC DNA]</scope>
    <source>
        <strain evidence="2 3">DSM 19345</strain>
    </source>
</reference>
<dbReference type="InterPro" id="IPR036514">
    <property type="entry name" value="SGNH_hydro_sf"/>
</dbReference>
<keyword evidence="3" id="KW-1185">Reference proteome</keyword>
<feature type="domain" description="SGNH hydrolase-type esterase" evidence="1">
    <location>
        <begin position="24"/>
        <end position="183"/>
    </location>
</feature>
<dbReference type="Proteomes" id="UP000295678">
    <property type="component" value="Unassembled WGS sequence"/>
</dbReference>
<dbReference type="PANTHER" id="PTHR30383:SF24">
    <property type="entry name" value="THIOESTERASE 1_PROTEASE 1_LYSOPHOSPHOLIPASE L1"/>
    <property type="match status" value="1"/>
</dbReference>
<dbReference type="Pfam" id="PF13472">
    <property type="entry name" value="Lipase_GDSL_2"/>
    <property type="match status" value="1"/>
</dbReference>
<dbReference type="AlphaFoldDB" id="A0A4R3MJC6"/>
<gene>
    <name evidence="2" type="ORF">EDC22_103158</name>
</gene>
<sequence length="211" mass="21850">MLGGLVAAAFLAAPAASEPIRLVALGDSLTAGYDLPPSAAFPARLEAALRARGHDVVIANAGVSGDTARAGLERLDWSVPDGTEGVIVELGANDALRGIDPARTHADLDAIVARLTERGIEVLIAGMLAPRNLGEAYRAAFDGMFAEIAGRHGALLYPFFLEGVATDPALNLADGIHPNADGVEVIVSRILPYVEDLIARIAARRARDSGG</sequence>